<dbReference type="InterPro" id="IPR003749">
    <property type="entry name" value="ThiS/MoaD-like"/>
</dbReference>
<dbReference type="AlphaFoldDB" id="A0A382UKJ6"/>
<name>A0A382UKJ6_9ZZZZ</name>
<protein>
    <recommendedName>
        <fullName evidence="3">Molybdopterin synthase sulfur carrier subunit</fullName>
    </recommendedName>
</protein>
<evidence type="ECO:0000256" key="1">
    <source>
        <dbReference type="ARBA" id="ARBA00022741"/>
    </source>
</evidence>
<sequence length="68" mass="7520">MEEKIIEVSNSISMDQLSEIISKTSPKMGEFIREKKVMISVNEEMADSDTIIHDGDEVAFLPPFSGGS</sequence>
<dbReference type="GO" id="GO:1990133">
    <property type="term" value="C:molybdopterin adenylyltransferase complex"/>
    <property type="evidence" value="ECO:0007669"/>
    <property type="project" value="TreeGrafter"/>
</dbReference>
<dbReference type="GO" id="GO:0006777">
    <property type="term" value="P:Mo-molybdopterin cofactor biosynthetic process"/>
    <property type="evidence" value="ECO:0007669"/>
    <property type="project" value="InterPro"/>
</dbReference>
<dbReference type="InterPro" id="IPR012675">
    <property type="entry name" value="Beta-grasp_dom_sf"/>
</dbReference>
<dbReference type="PANTHER" id="PTHR33359">
    <property type="entry name" value="MOLYBDOPTERIN SYNTHASE SULFUR CARRIER SUBUNIT"/>
    <property type="match status" value="1"/>
</dbReference>
<evidence type="ECO:0008006" key="3">
    <source>
        <dbReference type="Google" id="ProtNLM"/>
    </source>
</evidence>
<reference evidence="2" key="1">
    <citation type="submission" date="2018-05" db="EMBL/GenBank/DDBJ databases">
        <authorList>
            <person name="Lanie J.A."/>
            <person name="Ng W.-L."/>
            <person name="Kazmierczak K.M."/>
            <person name="Andrzejewski T.M."/>
            <person name="Davidsen T.M."/>
            <person name="Wayne K.J."/>
            <person name="Tettelin H."/>
            <person name="Glass J.I."/>
            <person name="Rusch D."/>
            <person name="Podicherti R."/>
            <person name="Tsui H.-C.T."/>
            <person name="Winkler M.E."/>
        </authorList>
    </citation>
    <scope>NUCLEOTIDE SEQUENCE</scope>
</reference>
<evidence type="ECO:0000313" key="2">
    <source>
        <dbReference type="EMBL" id="SVD34794.1"/>
    </source>
</evidence>
<dbReference type="Pfam" id="PF02597">
    <property type="entry name" value="ThiS"/>
    <property type="match status" value="1"/>
</dbReference>
<proteinExistence type="predicted"/>
<keyword evidence="1" id="KW-0547">Nucleotide-binding</keyword>
<dbReference type="Gene3D" id="3.10.20.30">
    <property type="match status" value="1"/>
</dbReference>
<gene>
    <name evidence="2" type="ORF">METZ01_LOCUS387648</name>
</gene>
<dbReference type="InterPro" id="IPR044672">
    <property type="entry name" value="MOCS2A"/>
</dbReference>
<dbReference type="EMBL" id="UINC01144958">
    <property type="protein sequence ID" value="SVD34794.1"/>
    <property type="molecule type" value="Genomic_DNA"/>
</dbReference>
<accession>A0A382UKJ6</accession>
<dbReference type="GO" id="GO:0000166">
    <property type="term" value="F:nucleotide binding"/>
    <property type="evidence" value="ECO:0007669"/>
    <property type="project" value="UniProtKB-KW"/>
</dbReference>
<dbReference type="CDD" id="cd00754">
    <property type="entry name" value="Ubl_MoaD"/>
    <property type="match status" value="1"/>
</dbReference>
<dbReference type="InterPro" id="IPR016155">
    <property type="entry name" value="Mopterin_synth/thiamin_S_b"/>
</dbReference>
<organism evidence="2">
    <name type="scientific">marine metagenome</name>
    <dbReference type="NCBI Taxonomy" id="408172"/>
    <lineage>
        <taxon>unclassified sequences</taxon>
        <taxon>metagenomes</taxon>
        <taxon>ecological metagenomes</taxon>
    </lineage>
</organism>
<dbReference type="SUPFAM" id="SSF54285">
    <property type="entry name" value="MoaD/ThiS"/>
    <property type="match status" value="1"/>
</dbReference>
<dbReference type="PANTHER" id="PTHR33359:SF1">
    <property type="entry name" value="MOLYBDOPTERIN SYNTHASE SULFUR CARRIER SUBUNIT"/>
    <property type="match status" value="1"/>
</dbReference>